<reference evidence="8 9" key="1">
    <citation type="journal article" date="2020" name="IScience">
        <title>Genome Sequencing of the Endangered Kingdonia uniflora (Circaeasteraceae, Ranunculales) Reveals Potential Mechanisms of Evolutionary Specialization.</title>
        <authorList>
            <person name="Sun Y."/>
            <person name="Deng T."/>
            <person name="Zhang A."/>
            <person name="Moore M.J."/>
            <person name="Landis J.B."/>
            <person name="Lin N."/>
            <person name="Zhang H."/>
            <person name="Zhang X."/>
            <person name="Huang J."/>
            <person name="Zhang X."/>
            <person name="Sun H."/>
            <person name="Wang H."/>
        </authorList>
    </citation>
    <scope>NUCLEOTIDE SEQUENCE [LARGE SCALE GENOMIC DNA]</scope>
    <source>
        <strain evidence="8">TB1705</strain>
        <tissue evidence="8">Leaf</tissue>
    </source>
</reference>
<dbReference type="OrthoDB" id="4062651at2759"/>
<dbReference type="InterPro" id="IPR025287">
    <property type="entry name" value="WAK_GUB"/>
</dbReference>
<dbReference type="AlphaFoldDB" id="A0A7J7NWM3"/>
<dbReference type="PANTHER" id="PTHR33138:SF1">
    <property type="entry name" value="OS01G0113900 PROTEIN"/>
    <property type="match status" value="1"/>
</dbReference>
<evidence type="ECO:0000256" key="2">
    <source>
        <dbReference type="ARBA" id="ARBA00022729"/>
    </source>
</evidence>
<dbReference type="GO" id="GO:0030247">
    <property type="term" value="F:polysaccharide binding"/>
    <property type="evidence" value="ECO:0007669"/>
    <property type="project" value="InterPro"/>
</dbReference>
<dbReference type="InterPro" id="IPR032872">
    <property type="entry name" value="WAK_assoc_C"/>
</dbReference>
<name>A0A7J7NWM3_9MAGN</name>
<gene>
    <name evidence="8" type="ORF">GIB67_018120</name>
</gene>
<evidence type="ECO:0000256" key="1">
    <source>
        <dbReference type="ARBA" id="ARBA00004167"/>
    </source>
</evidence>
<comment type="subcellular location">
    <subcellularLocation>
        <location evidence="1">Membrane</location>
        <topology evidence="1">Single-pass membrane protein</topology>
    </subcellularLocation>
</comment>
<proteinExistence type="predicted"/>
<evidence type="ECO:0000313" key="9">
    <source>
        <dbReference type="Proteomes" id="UP000541444"/>
    </source>
</evidence>
<feature type="region of interest" description="Disordered" evidence="4">
    <location>
        <begin position="294"/>
        <end position="319"/>
    </location>
</feature>
<keyword evidence="2 5" id="KW-0732">Signal</keyword>
<dbReference type="EMBL" id="JACGCM010000479">
    <property type="protein sequence ID" value="KAF6171596.1"/>
    <property type="molecule type" value="Genomic_DNA"/>
</dbReference>
<evidence type="ECO:0000259" key="7">
    <source>
        <dbReference type="Pfam" id="PF14380"/>
    </source>
</evidence>
<dbReference type="PANTHER" id="PTHR33138">
    <property type="entry name" value="OS01G0690200 PROTEIN"/>
    <property type="match status" value="1"/>
</dbReference>
<evidence type="ECO:0000256" key="3">
    <source>
        <dbReference type="ARBA" id="ARBA00023180"/>
    </source>
</evidence>
<evidence type="ECO:0000259" key="6">
    <source>
        <dbReference type="Pfam" id="PF13947"/>
    </source>
</evidence>
<feature type="compositionally biased region" description="Basic and acidic residues" evidence="4">
    <location>
        <begin position="307"/>
        <end position="319"/>
    </location>
</feature>
<protein>
    <submittedName>
        <fullName evidence="8">Uncharacterized protein</fullName>
    </submittedName>
</protein>
<dbReference type="Pfam" id="PF13947">
    <property type="entry name" value="GUB_WAK_bind"/>
    <property type="match status" value="1"/>
</dbReference>
<feature type="domain" description="Wall-associated receptor kinase galacturonan-binding" evidence="6">
    <location>
        <begin position="27"/>
        <end position="95"/>
    </location>
</feature>
<evidence type="ECO:0000256" key="4">
    <source>
        <dbReference type="SAM" id="MobiDB-lite"/>
    </source>
</evidence>
<organism evidence="8 9">
    <name type="scientific">Kingdonia uniflora</name>
    <dbReference type="NCBI Taxonomy" id="39325"/>
    <lineage>
        <taxon>Eukaryota</taxon>
        <taxon>Viridiplantae</taxon>
        <taxon>Streptophyta</taxon>
        <taxon>Embryophyta</taxon>
        <taxon>Tracheophyta</taxon>
        <taxon>Spermatophyta</taxon>
        <taxon>Magnoliopsida</taxon>
        <taxon>Ranunculales</taxon>
        <taxon>Circaeasteraceae</taxon>
        <taxon>Kingdonia</taxon>
    </lineage>
</organism>
<keyword evidence="9" id="KW-1185">Reference proteome</keyword>
<feature type="domain" description="Wall-associated receptor kinase C-terminal" evidence="7">
    <location>
        <begin position="165"/>
        <end position="252"/>
    </location>
</feature>
<evidence type="ECO:0000256" key="5">
    <source>
        <dbReference type="SAM" id="SignalP"/>
    </source>
</evidence>
<feature type="chain" id="PRO_5029758463" evidence="5">
    <location>
        <begin position="29"/>
        <end position="319"/>
    </location>
</feature>
<accession>A0A7J7NWM3</accession>
<feature type="signal peptide" evidence="5">
    <location>
        <begin position="1"/>
        <end position="28"/>
    </location>
</feature>
<comment type="caution">
    <text evidence="8">The sequence shown here is derived from an EMBL/GenBank/DDBJ whole genome shotgun (WGS) entry which is preliminary data.</text>
</comment>
<keyword evidence="3" id="KW-0325">Glycoprotein</keyword>
<dbReference type="Proteomes" id="UP000541444">
    <property type="component" value="Unassembled WGS sequence"/>
</dbReference>
<dbReference type="GO" id="GO:0016020">
    <property type="term" value="C:membrane"/>
    <property type="evidence" value="ECO:0007669"/>
    <property type="project" value="UniProtKB-SubCell"/>
</dbReference>
<sequence>MQFQLLFLVGAALLLSLLQLFICSGICSESFECGDDIYSYPFWGKNRPASCGVLEFGLDCVFAQTEIEIRNSDINSRTYIVLNISEANQIMTIVRSDVRNFGLGGYACPSEFLNDSAVNDYKNLFEYVYGTLTYTLFYGCPFNVSYDSERAYCYVNSTITNRRTYSSVYLTADSVGSTAPYQNTSKCQGAILIPVRASSVHLSTNGILQNGFDVTYAGSYHSDCANCTNSGGSCGTTTGIDSTGFQCYCRDGTSQTRSCPPPETQATVRASPIEWYAVKVFPYPCKKPIQQGYDVQHTHPHTPPKYAKPELDEEYAHTA</sequence>
<dbReference type="Pfam" id="PF14380">
    <property type="entry name" value="WAK_assoc"/>
    <property type="match status" value="1"/>
</dbReference>
<evidence type="ECO:0000313" key="8">
    <source>
        <dbReference type="EMBL" id="KAF6171596.1"/>
    </source>
</evidence>